<evidence type="ECO:0000256" key="1">
    <source>
        <dbReference type="SAM" id="MobiDB-lite"/>
    </source>
</evidence>
<accession>A0A5J5F6B1</accession>
<comment type="caution">
    <text evidence="2">The sequence shown here is derived from an EMBL/GenBank/DDBJ whole genome shotgun (WGS) entry which is preliminary data.</text>
</comment>
<feature type="compositionally biased region" description="Basic and acidic residues" evidence="1">
    <location>
        <begin position="193"/>
        <end position="202"/>
    </location>
</feature>
<feature type="compositionally biased region" description="Acidic residues" evidence="1">
    <location>
        <begin position="306"/>
        <end position="315"/>
    </location>
</feature>
<proteinExistence type="predicted"/>
<feature type="region of interest" description="Disordered" evidence="1">
    <location>
        <begin position="74"/>
        <end position="131"/>
    </location>
</feature>
<protein>
    <submittedName>
        <fullName evidence="2">Uncharacterized protein</fullName>
    </submittedName>
</protein>
<feature type="compositionally biased region" description="Basic and acidic residues" evidence="1">
    <location>
        <begin position="106"/>
        <end position="123"/>
    </location>
</feature>
<feature type="region of interest" description="Disordered" evidence="1">
    <location>
        <begin position="188"/>
        <end position="225"/>
    </location>
</feature>
<dbReference type="InParanoid" id="A0A5J5F6B1"/>
<feature type="compositionally biased region" description="Acidic residues" evidence="1">
    <location>
        <begin position="322"/>
        <end position="338"/>
    </location>
</feature>
<organism evidence="2 3">
    <name type="scientific">Sphaerosporella brunnea</name>
    <dbReference type="NCBI Taxonomy" id="1250544"/>
    <lineage>
        <taxon>Eukaryota</taxon>
        <taxon>Fungi</taxon>
        <taxon>Dikarya</taxon>
        <taxon>Ascomycota</taxon>
        <taxon>Pezizomycotina</taxon>
        <taxon>Pezizomycetes</taxon>
        <taxon>Pezizales</taxon>
        <taxon>Pyronemataceae</taxon>
        <taxon>Sphaerosporella</taxon>
    </lineage>
</organism>
<dbReference type="EMBL" id="VXIS01000030">
    <property type="protein sequence ID" value="KAA8911920.1"/>
    <property type="molecule type" value="Genomic_DNA"/>
</dbReference>
<evidence type="ECO:0000313" key="3">
    <source>
        <dbReference type="Proteomes" id="UP000326924"/>
    </source>
</evidence>
<sequence length="338" mass="38584">MAELVCSQKPFTLRLTTDYKSNGDFYFSPYFPVHTRTQPHVIPQYRIPKFTHFSQRRKLTFLCHCLARSLPPPSLLPSSTDEGITDPPQKEKKTCAKRATTKKGKPTTEKAPARETDDKENTPKKPRTPCKKTCDKLAKWENNSNDPTCKVEIDKSLDDDENDKKAKNYANCVRSGCITKSNALKKPRVARKKQSDMLVERDDNSDDATTKVGENEEDESFDDYSDRKAKNCTNRVRSGRIPKSTLHNKFALKVEKLSIGAATLLELLEAIRDNEVDRIPWLFTRKELNARIALYEEILGKLEEVLGEDEDEDEQAFSVESIQDEEDISEEESFANVN</sequence>
<dbReference type="AlphaFoldDB" id="A0A5J5F6B1"/>
<gene>
    <name evidence="2" type="ORF">FN846DRAFT_887510</name>
</gene>
<feature type="compositionally biased region" description="Basic residues" evidence="1">
    <location>
        <begin position="95"/>
        <end position="105"/>
    </location>
</feature>
<reference evidence="2 3" key="1">
    <citation type="submission" date="2019-09" db="EMBL/GenBank/DDBJ databases">
        <title>Draft genome of the ectomycorrhizal ascomycete Sphaerosporella brunnea.</title>
        <authorList>
            <consortium name="DOE Joint Genome Institute"/>
            <person name="Benucci G.M."/>
            <person name="Marozzi G."/>
            <person name="Antonielli L."/>
            <person name="Sanchez S."/>
            <person name="Marco P."/>
            <person name="Wang X."/>
            <person name="Falini L.B."/>
            <person name="Barry K."/>
            <person name="Haridas S."/>
            <person name="Lipzen A."/>
            <person name="Labutti K."/>
            <person name="Grigoriev I.V."/>
            <person name="Murat C."/>
            <person name="Martin F."/>
            <person name="Albertini E."/>
            <person name="Donnini D."/>
            <person name="Bonito G."/>
        </authorList>
    </citation>
    <scope>NUCLEOTIDE SEQUENCE [LARGE SCALE GENOMIC DNA]</scope>
    <source>
        <strain evidence="2 3">Sb_GMNB300</strain>
    </source>
</reference>
<feature type="region of interest" description="Disordered" evidence="1">
    <location>
        <begin position="306"/>
        <end position="338"/>
    </location>
</feature>
<keyword evidence="3" id="KW-1185">Reference proteome</keyword>
<name>A0A5J5F6B1_9PEZI</name>
<evidence type="ECO:0000313" key="2">
    <source>
        <dbReference type="EMBL" id="KAA8911920.1"/>
    </source>
</evidence>
<dbReference type="Proteomes" id="UP000326924">
    <property type="component" value="Unassembled WGS sequence"/>
</dbReference>